<dbReference type="Pfam" id="PF23565">
    <property type="entry name" value="ARM_TANGO6"/>
    <property type="match status" value="1"/>
</dbReference>
<dbReference type="GeneTree" id="ENSGT00390000010938"/>
<organism evidence="2 3">
    <name type="scientific">Eptatretus burgeri</name>
    <name type="common">Inshore hagfish</name>
    <dbReference type="NCBI Taxonomy" id="7764"/>
    <lineage>
        <taxon>Eukaryota</taxon>
        <taxon>Metazoa</taxon>
        <taxon>Chordata</taxon>
        <taxon>Craniata</taxon>
        <taxon>Vertebrata</taxon>
        <taxon>Cyclostomata</taxon>
        <taxon>Myxini</taxon>
        <taxon>Myxiniformes</taxon>
        <taxon>Myxinidae</taxon>
        <taxon>Eptatretinae</taxon>
        <taxon>Eptatretus</taxon>
    </lineage>
</organism>
<dbReference type="InterPro" id="IPR057407">
    <property type="entry name" value="HEAT_TANGO6"/>
</dbReference>
<evidence type="ECO:0000313" key="3">
    <source>
        <dbReference type="Proteomes" id="UP000694388"/>
    </source>
</evidence>
<dbReference type="PANTHER" id="PTHR20959:SF1">
    <property type="entry name" value="TRANSPORT AND GOLGI ORGANIZATION PROTEIN 6 HOMOLOG"/>
    <property type="match status" value="1"/>
</dbReference>
<dbReference type="InterPro" id="IPR039600">
    <property type="entry name" value="TANGO6/Rtp1"/>
</dbReference>
<dbReference type="GO" id="GO:0009306">
    <property type="term" value="P:protein secretion"/>
    <property type="evidence" value="ECO:0007669"/>
    <property type="project" value="TreeGrafter"/>
</dbReference>
<keyword evidence="3" id="KW-1185">Reference proteome</keyword>
<dbReference type="PANTHER" id="PTHR20959">
    <property type="entry name" value="TRANSPORT AND GOLGI ORGANIZATION PROTEIN 6 FAMILY MEMBER"/>
    <property type="match status" value="1"/>
</dbReference>
<reference evidence="2" key="1">
    <citation type="submission" date="2025-08" db="UniProtKB">
        <authorList>
            <consortium name="Ensembl"/>
        </authorList>
    </citation>
    <scope>IDENTIFICATION</scope>
</reference>
<proteinExistence type="predicted"/>
<evidence type="ECO:0000259" key="1">
    <source>
        <dbReference type="Pfam" id="PF23565"/>
    </source>
</evidence>
<evidence type="ECO:0000313" key="2">
    <source>
        <dbReference type="Ensembl" id="ENSEBUP00000019762.1"/>
    </source>
</evidence>
<feature type="domain" description="TANGO6 HEAT repeat" evidence="1">
    <location>
        <begin position="6"/>
        <end position="153"/>
    </location>
</feature>
<reference evidence="2" key="2">
    <citation type="submission" date="2025-09" db="UniProtKB">
        <authorList>
            <consortium name="Ensembl"/>
        </authorList>
    </citation>
    <scope>IDENTIFICATION</scope>
</reference>
<accession>A0A8C4QSV3</accession>
<protein>
    <recommendedName>
        <fullName evidence="1">TANGO6 HEAT repeat domain-containing protein</fullName>
    </recommendedName>
</protein>
<dbReference type="Proteomes" id="UP000694388">
    <property type="component" value="Unplaced"/>
</dbReference>
<dbReference type="Ensembl" id="ENSEBUT00000020338.1">
    <property type="protein sequence ID" value="ENSEBUP00000019762.1"/>
    <property type="gene ID" value="ENSEBUG00000012256.1"/>
</dbReference>
<sequence>MNDEENNIALAEEQEVSRCIEDMYKVFVIGNESIPALLQSLESVLLPLFGLYCFSRHGVSHLRSSCQELVCWYILKAEKSRVMVVLKQLCGLPGPLPILRPRCLFLAGEEGGVRSVIQSTDEEEDEDEVLYCKLQEHQWKLDCLCNLLESLCDSALPGKFFLTCLKDLTDWVVAEVSEDDATSSEKKDSTTALGAVDDSREKQVLLLQLVSILCERLGHQALKDTAQLKSEDHASLKTLFPQLNELASMHSAPDIRELASDLCIALATHGVYTADSVTASAQCPLGRRAKVTPENRGSGHCTNQHNNKMENLTKSTEAAARNLRQRRGNVGKGSEQMSSGRGTSLQEVMEAAFDPGVPERAEALRTLTSLLKQRNLEALGLQEKILSVSSAGTSASFLISH</sequence>
<name>A0A8C4QSV3_EPTBU</name>
<dbReference type="AlphaFoldDB" id="A0A8C4QSV3"/>